<dbReference type="InterPro" id="IPR036388">
    <property type="entry name" value="WH-like_DNA-bd_sf"/>
</dbReference>
<name>A0A377TJH1_KLEPN</name>
<evidence type="ECO:0000256" key="4">
    <source>
        <dbReference type="ARBA" id="ARBA00023163"/>
    </source>
</evidence>
<sequence length="420" mass="46395">MMEEMGFDRGTYSMAMALMAMISMAVSFSTPFALSLFNPRTLMLTSQVLFLAAGVTLSLATRQAVTLIGLGMICAGFSVGFGVAMSQALGPFTLRAGVASSVLGIAQVCGSSLWIWLAAIIGLSAMNMLIGILIACSIVSLVLLLVVTPPRVAQYDEEAAVESLILILLLCLQLLTQELSVTRTAKRMNVSPSAVSKSLAKLRAWFDDPLFVETRWAWRPRRWSAAWSRIWRTGCRWATKSSINRTIPCPAASKFELAAEAPLLMILFNTLSQRIYQRYPQALIRLRNWDYDSLDAIIRGEVDIGFCGRESHPQSRELLSLLPWYIDFDVLFTDLPQVCCAPIIRRSGKSGIWRHSYAIRISLSAGNNAIPGPLDERACRSWGISVTWRLTVPGFEQSLFMAAQPQHTMLATAPRYLSAL</sequence>
<organism evidence="7 8">
    <name type="scientific">Klebsiella pneumoniae</name>
    <dbReference type="NCBI Taxonomy" id="573"/>
    <lineage>
        <taxon>Bacteria</taxon>
        <taxon>Pseudomonadati</taxon>
        <taxon>Pseudomonadota</taxon>
        <taxon>Gammaproteobacteria</taxon>
        <taxon>Enterobacterales</taxon>
        <taxon>Enterobacteriaceae</taxon>
        <taxon>Klebsiella/Raoultella group</taxon>
        <taxon>Klebsiella</taxon>
        <taxon>Klebsiella pneumoniae complex</taxon>
    </lineage>
</organism>
<comment type="similarity">
    <text evidence="1">Belongs to the LysR transcriptional regulatory family.</text>
</comment>
<feature type="transmembrane region" description="Helical" evidence="5">
    <location>
        <begin position="67"/>
        <end position="89"/>
    </location>
</feature>
<reference evidence="7 8" key="1">
    <citation type="submission" date="2018-06" db="EMBL/GenBank/DDBJ databases">
        <authorList>
            <consortium name="Pathogen Informatics"/>
            <person name="Doyle S."/>
        </authorList>
    </citation>
    <scope>NUCLEOTIDE SEQUENCE [LARGE SCALE GENOMIC DNA]</scope>
    <source>
        <strain evidence="7 8">NCTC9140</strain>
    </source>
</reference>
<accession>A0A377TJH1</accession>
<dbReference type="EMBL" id="UGKQ01000007">
    <property type="protein sequence ID" value="STS79031.1"/>
    <property type="molecule type" value="Genomic_DNA"/>
</dbReference>
<dbReference type="SUPFAM" id="SSF103473">
    <property type="entry name" value="MFS general substrate transporter"/>
    <property type="match status" value="1"/>
</dbReference>
<dbReference type="GO" id="GO:0003677">
    <property type="term" value="F:DNA binding"/>
    <property type="evidence" value="ECO:0007669"/>
    <property type="project" value="UniProtKB-KW"/>
</dbReference>
<keyword evidence="5" id="KW-1133">Transmembrane helix</keyword>
<keyword evidence="5" id="KW-0472">Membrane</keyword>
<keyword evidence="3" id="KW-0238">DNA-binding</keyword>
<dbReference type="Pfam" id="PF00126">
    <property type="entry name" value="HTH_1"/>
    <property type="match status" value="1"/>
</dbReference>
<protein>
    <submittedName>
        <fullName evidence="7">Transport protein</fullName>
    </submittedName>
</protein>
<dbReference type="Gene3D" id="1.10.10.10">
    <property type="entry name" value="Winged helix-like DNA-binding domain superfamily/Winged helix DNA-binding domain"/>
    <property type="match status" value="1"/>
</dbReference>
<gene>
    <name evidence="7" type="primary">mdtL_2</name>
    <name evidence="7" type="ORF">NCTC9140_00669</name>
</gene>
<evidence type="ECO:0000256" key="2">
    <source>
        <dbReference type="ARBA" id="ARBA00023015"/>
    </source>
</evidence>
<dbReference type="Gene3D" id="1.20.1720.10">
    <property type="entry name" value="Multidrug resistance protein D"/>
    <property type="match status" value="1"/>
</dbReference>
<evidence type="ECO:0000259" key="6">
    <source>
        <dbReference type="PROSITE" id="PS50931"/>
    </source>
</evidence>
<dbReference type="SUPFAM" id="SSF46785">
    <property type="entry name" value="Winged helix' DNA-binding domain"/>
    <property type="match status" value="1"/>
</dbReference>
<dbReference type="InterPro" id="IPR000847">
    <property type="entry name" value="LysR_HTH_N"/>
</dbReference>
<evidence type="ECO:0000256" key="5">
    <source>
        <dbReference type="SAM" id="Phobius"/>
    </source>
</evidence>
<evidence type="ECO:0000313" key="8">
    <source>
        <dbReference type="Proteomes" id="UP000254938"/>
    </source>
</evidence>
<dbReference type="PANTHER" id="PTHR30118">
    <property type="entry name" value="HTH-TYPE TRANSCRIPTIONAL REGULATOR LEUO-RELATED"/>
    <property type="match status" value="1"/>
</dbReference>
<evidence type="ECO:0000313" key="7">
    <source>
        <dbReference type="EMBL" id="STS79031.1"/>
    </source>
</evidence>
<dbReference type="PANTHER" id="PTHR30118:SF11">
    <property type="entry name" value="HTH-TYPE TRANSCRIPTIONAL REGULATOR YIDZ"/>
    <property type="match status" value="1"/>
</dbReference>
<dbReference type="InterPro" id="IPR036259">
    <property type="entry name" value="MFS_trans_sf"/>
</dbReference>
<dbReference type="InterPro" id="IPR036390">
    <property type="entry name" value="WH_DNA-bd_sf"/>
</dbReference>
<dbReference type="Proteomes" id="UP000254938">
    <property type="component" value="Unassembled WGS sequence"/>
</dbReference>
<feature type="transmembrane region" description="Helical" evidence="5">
    <location>
        <begin position="12"/>
        <end position="36"/>
    </location>
</feature>
<keyword evidence="2" id="KW-0805">Transcription regulation</keyword>
<dbReference type="InterPro" id="IPR050389">
    <property type="entry name" value="LysR-type_TF"/>
</dbReference>
<keyword evidence="5" id="KW-0812">Transmembrane</keyword>
<feature type="transmembrane region" description="Helical" evidence="5">
    <location>
        <begin position="101"/>
        <end position="121"/>
    </location>
</feature>
<dbReference type="GO" id="GO:0003700">
    <property type="term" value="F:DNA-binding transcription factor activity"/>
    <property type="evidence" value="ECO:0007669"/>
    <property type="project" value="InterPro"/>
</dbReference>
<dbReference type="PROSITE" id="PS50931">
    <property type="entry name" value="HTH_LYSR"/>
    <property type="match status" value="1"/>
</dbReference>
<feature type="transmembrane region" description="Helical" evidence="5">
    <location>
        <begin position="128"/>
        <end position="147"/>
    </location>
</feature>
<proteinExistence type="inferred from homology"/>
<feature type="domain" description="HTH lysR-type" evidence="6">
    <location>
        <begin position="164"/>
        <end position="212"/>
    </location>
</feature>
<dbReference type="SUPFAM" id="SSF53850">
    <property type="entry name" value="Periplasmic binding protein-like II"/>
    <property type="match status" value="1"/>
</dbReference>
<feature type="transmembrane region" description="Helical" evidence="5">
    <location>
        <begin position="159"/>
        <end position="176"/>
    </location>
</feature>
<keyword evidence="4" id="KW-0804">Transcription</keyword>
<evidence type="ECO:0000256" key="1">
    <source>
        <dbReference type="ARBA" id="ARBA00009437"/>
    </source>
</evidence>
<evidence type="ECO:0000256" key="3">
    <source>
        <dbReference type="ARBA" id="ARBA00023125"/>
    </source>
</evidence>
<dbReference type="AlphaFoldDB" id="A0A377TJH1"/>